<protein>
    <submittedName>
        <fullName evidence="6">MerR family transcriptional regulator</fullName>
    </submittedName>
</protein>
<sequence length="147" mass="16759">MDNLAHRIKSLDISLGIGETSRVTGATATQIRYWEKKGLIEALRHESGGNKRYTLKNIAIISMIKMMMDDGYTLAKAGEIITQRYKNADALHTIMKTRLEKIDYDAESTEYKFGQIENDPDFDITVRVTGDTVKIYKVEHQADDQQE</sequence>
<evidence type="ECO:0000256" key="2">
    <source>
        <dbReference type="ARBA" id="ARBA00023015"/>
    </source>
</evidence>
<evidence type="ECO:0000256" key="1">
    <source>
        <dbReference type="ARBA" id="ARBA00022491"/>
    </source>
</evidence>
<evidence type="ECO:0000313" key="7">
    <source>
        <dbReference type="Proteomes" id="UP000050969"/>
    </source>
</evidence>
<dbReference type="InterPro" id="IPR009061">
    <property type="entry name" value="DNA-bd_dom_put_sf"/>
</dbReference>
<evidence type="ECO:0000256" key="4">
    <source>
        <dbReference type="ARBA" id="ARBA00023163"/>
    </source>
</evidence>
<keyword evidence="4" id="KW-0804">Transcription</keyword>
<dbReference type="STRING" id="1293598.IV56_GL001541"/>
<dbReference type="RefSeq" id="WP_054776528.1">
    <property type="nucleotide sequence ID" value="NZ_BBBX01000001.1"/>
</dbReference>
<keyword evidence="3" id="KW-0238">DNA-binding</keyword>
<dbReference type="SMART" id="SM00422">
    <property type="entry name" value="HTH_MERR"/>
    <property type="match status" value="1"/>
</dbReference>
<dbReference type="CDD" id="cd01105">
    <property type="entry name" value="HTH_GlnR-like"/>
    <property type="match status" value="1"/>
</dbReference>
<gene>
    <name evidence="6" type="ORF">IV56_GL001541</name>
</gene>
<dbReference type="Pfam" id="PF13411">
    <property type="entry name" value="MerR_1"/>
    <property type="match status" value="1"/>
</dbReference>
<dbReference type="GO" id="GO:0003677">
    <property type="term" value="F:DNA binding"/>
    <property type="evidence" value="ECO:0007669"/>
    <property type="project" value="UniProtKB-KW"/>
</dbReference>
<dbReference type="Proteomes" id="UP000050969">
    <property type="component" value="Unassembled WGS sequence"/>
</dbReference>
<dbReference type="OrthoDB" id="9806513at2"/>
<accession>A0A0R2MXX9</accession>
<dbReference type="InterPro" id="IPR000551">
    <property type="entry name" value="MerR-type_HTH_dom"/>
</dbReference>
<name>A0A0R2MXX9_9LACO</name>
<keyword evidence="7" id="KW-1185">Reference proteome</keyword>
<dbReference type="PROSITE" id="PS50937">
    <property type="entry name" value="HTH_MERR_2"/>
    <property type="match status" value="1"/>
</dbReference>
<dbReference type="EMBL" id="JQCE01000005">
    <property type="protein sequence ID" value="KRO18407.1"/>
    <property type="molecule type" value="Genomic_DNA"/>
</dbReference>
<dbReference type="SUPFAM" id="SSF46955">
    <property type="entry name" value="Putative DNA-binding domain"/>
    <property type="match status" value="1"/>
</dbReference>
<feature type="domain" description="HTH merR-type" evidence="5">
    <location>
        <begin position="14"/>
        <end position="83"/>
    </location>
</feature>
<evidence type="ECO:0000259" key="5">
    <source>
        <dbReference type="PROSITE" id="PS50937"/>
    </source>
</evidence>
<organism evidence="6 7">
    <name type="scientific">Lacticaseibacillus saniviri JCM 17471 = DSM 24301</name>
    <dbReference type="NCBI Taxonomy" id="1293598"/>
    <lineage>
        <taxon>Bacteria</taxon>
        <taxon>Bacillati</taxon>
        <taxon>Bacillota</taxon>
        <taxon>Bacilli</taxon>
        <taxon>Lactobacillales</taxon>
        <taxon>Lactobacillaceae</taxon>
        <taxon>Lacticaseibacillus</taxon>
    </lineage>
</organism>
<keyword evidence="1" id="KW-0678">Repressor</keyword>
<evidence type="ECO:0000313" key="6">
    <source>
        <dbReference type="EMBL" id="KRO18407.1"/>
    </source>
</evidence>
<dbReference type="PANTHER" id="PTHR30204:SF69">
    <property type="entry name" value="MERR-FAMILY TRANSCRIPTIONAL REGULATOR"/>
    <property type="match status" value="1"/>
</dbReference>
<dbReference type="PANTHER" id="PTHR30204">
    <property type="entry name" value="REDOX-CYCLING DRUG-SENSING TRANSCRIPTIONAL ACTIVATOR SOXR"/>
    <property type="match status" value="1"/>
</dbReference>
<dbReference type="PATRIC" id="fig|1293598.4.peg.1606"/>
<dbReference type="InterPro" id="IPR047057">
    <property type="entry name" value="MerR_fam"/>
</dbReference>
<dbReference type="Gene3D" id="1.10.1660.10">
    <property type="match status" value="1"/>
</dbReference>
<proteinExistence type="predicted"/>
<reference evidence="6 7" key="1">
    <citation type="journal article" date="2015" name="Genome Announc.">
        <title>Expanding the biotechnology potential of lactobacilli through comparative genomics of 213 strains and associated genera.</title>
        <authorList>
            <person name="Sun Z."/>
            <person name="Harris H.M."/>
            <person name="McCann A."/>
            <person name="Guo C."/>
            <person name="Argimon S."/>
            <person name="Zhang W."/>
            <person name="Yang X."/>
            <person name="Jeffery I.B."/>
            <person name="Cooney J.C."/>
            <person name="Kagawa T.F."/>
            <person name="Liu W."/>
            <person name="Song Y."/>
            <person name="Salvetti E."/>
            <person name="Wrobel A."/>
            <person name="Rasinkangas P."/>
            <person name="Parkhill J."/>
            <person name="Rea M.C."/>
            <person name="O'Sullivan O."/>
            <person name="Ritari J."/>
            <person name="Douillard F.P."/>
            <person name="Paul Ross R."/>
            <person name="Yang R."/>
            <person name="Briner A.E."/>
            <person name="Felis G.E."/>
            <person name="de Vos W.M."/>
            <person name="Barrangou R."/>
            <person name="Klaenhammer T.R."/>
            <person name="Caufield P.W."/>
            <person name="Cui Y."/>
            <person name="Zhang H."/>
            <person name="O'Toole P.W."/>
        </authorList>
    </citation>
    <scope>NUCLEOTIDE SEQUENCE [LARGE SCALE GENOMIC DNA]</scope>
    <source>
        <strain evidence="6 7">DSM 24301</strain>
    </source>
</reference>
<dbReference type="AlphaFoldDB" id="A0A0R2MXX9"/>
<dbReference type="GO" id="GO:0003700">
    <property type="term" value="F:DNA-binding transcription factor activity"/>
    <property type="evidence" value="ECO:0007669"/>
    <property type="project" value="InterPro"/>
</dbReference>
<keyword evidence="2" id="KW-0805">Transcription regulation</keyword>
<evidence type="ECO:0000256" key="3">
    <source>
        <dbReference type="ARBA" id="ARBA00023125"/>
    </source>
</evidence>
<comment type="caution">
    <text evidence="6">The sequence shown here is derived from an EMBL/GenBank/DDBJ whole genome shotgun (WGS) entry which is preliminary data.</text>
</comment>